<evidence type="ECO:0000256" key="2">
    <source>
        <dbReference type="ARBA" id="ARBA00022598"/>
    </source>
</evidence>
<feature type="domain" description="AMP-binding enzyme C-terminal" evidence="4">
    <location>
        <begin position="439"/>
        <end position="514"/>
    </location>
</feature>
<dbReference type="InterPro" id="IPR045851">
    <property type="entry name" value="AMP-bd_C_sf"/>
</dbReference>
<evidence type="ECO:0000313" key="6">
    <source>
        <dbReference type="Proteomes" id="UP001164693"/>
    </source>
</evidence>
<reference evidence="5" key="1">
    <citation type="submission" date="2022-05" db="EMBL/GenBank/DDBJ databases">
        <title>Jatrophihabitans sp. SB3-54 whole genome sequence.</title>
        <authorList>
            <person name="Suh M.K."/>
            <person name="Eom M.K."/>
            <person name="Kim J.S."/>
            <person name="Kim H.S."/>
            <person name="Do H.E."/>
            <person name="Shin Y.K."/>
            <person name="Lee J.-S."/>
        </authorList>
    </citation>
    <scope>NUCLEOTIDE SEQUENCE</scope>
    <source>
        <strain evidence="5">SB3-54</strain>
    </source>
</reference>
<dbReference type="Gene3D" id="3.30.300.30">
    <property type="match status" value="1"/>
</dbReference>
<evidence type="ECO:0000259" key="4">
    <source>
        <dbReference type="Pfam" id="PF13193"/>
    </source>
</evidence>
<keyword evidence="2 5" id="KW-0436">Ligase</keyword>
<dbReference type="Gene3D" id="3.40.50.12780">
    <property type="entry name" value="N-terminal domain of ligase-like"/>
    <property type="match status" value="1"/>
</dbReference>
<comment type="similarity">
    <text evidence="1">Belongs to the ATP-dependent AMP-binding enzyme family.</text>
</comment>
<evidence type="ECO:0000313" key="5">
    <source>
        <dbReference type="EMBL" id="WAX56284.1"/>
    </source>
</evidence>
<dbReference type="PANTHER" id="PTHR43201:SF5">
    <property type="entry name" value="MEDIUM-CHAIN ACYL-COA LIGASE ACSF2, MITOCHONDRIAL"/>
    <property type="match status" value="1"/>
</dbReference>
<dbReference type="SUPFAM" id="SSF56801">
    <property type="entry name" value="Acetyl-CoA synthetase-like"/>
    <property type="match status" value="1"/>
</dbReference>
<dbReference type="InterPro" id="IPR000873">
    <property type="entry name" value="AMP-dep_synth/lig_dom"/>
</dbReference>
<accession>A0ABY7JV92</accession>
<proteinExistence type="inferred from homology"/>
<dbReference type="InterPro" id="IPR020845">
    <property type="entry name" value="AMP-binding_CS"/>
</dbReference>
<protein>
    <submittedName>
        <fullName evidence="5">FadD3 family acyl-CoA ligase</fullName>
    </submittedName>
</protein>
<dbReference type="Pfam" id="PF00501">
    <property type="entry name" value="AMP-binding"/>
    <property type="match status" value="1"/>
</dbReference>
<keyword evidence="6" id="KW-1185">Reference proteome</keyword>
<evidence type="ECO:0000256" key="1">
    <source>
        <dbReference type="ARBA" id="ARBA00006432"/>
    </source>
</evidence>
<sequence>MPGSRTIPDVLAHARVAYGGQEAFIDDDVRWTFAELGEQVQRCAAAMIASGVRHGDRVALWAPNGHRFVVASLGAVMAGAVLVPVNTRYKGDEARWIIGKSGARLLLVDNGFLGNDYLAMLRASAPDDGHRPVVGLPALAEVIDLHAGAGDWQDFLARAESVPVADVLNRAAQVTPDDLSDMFFTSGTTGRPKGVMTTHGQNIRVYDAWIDGVGLRQGDRYLLINPLFHTFGYKAGLLACLIQGATIVSQPVFDVERALAAISAEQITVVPGPPTLYSSMLDHPARERADLGSLRLAITGASVVPVALVERMRTELFPKVVIAYGMTESCGTATVGDPDADSETIARTVGTAIEGTEVIVADAEGRPLPPEQSGEVLVRGYNVMRGYFDDPDATAAAIDADGWLHTGDVGVIRPDGNLRITDRLKDMFVVGGFNAYPAEIEQAITRHEKVSEAAVIGVPDERLGEVCRAYVIPRPGMSLSEAEIIAFCRERLANFKVPASVVIVDALPRNASGKVLKFELRRDAHA</sequence>
<dbReference type="Pfam" id="PF13193">
    <property type="entry name" value="AMP-binding_C"/>
    <property type="match status" value="1"/>
</dbReference>
<dbReference type="RefSeq" id="WP_269442816.1">
    <property type="nucleotide sequence ID" value="NZ_CP097463.1"/>
</dbReference>
<evidence type="ECO:0000259" key="3">
    <source>
        <dbReference type="Pfam" id="PF00501"/>
    </source>
</evidence>
<dbReference type="InterPro" id="IPR025110">
    <property type="entry name" value="AMP-bd_C"/>
</dbReference>
<feature type="domain" description="AMP-dependent synthetase/ligase" evidence="3">
    <location>
        <begin position="17"/>
        <end position="388"/>
    </location>
</feature>
<dbReference type="PANTHER" id="PTHR43201">
    <property type="entry name" value="ACYL-COA SYNTHETASE"/>
    <property type="match status" value="1"/>
</dbReference>
<dbReference type="EMBL" id="CP097463">
    <property type="protein sequence ID" value="WAX56284.1"/>
    <property type="molecule type" value="Genomic_DNA"/>
</dbReference>
<dbReference type="GO" id="GO:0016874">
    <property type="term" value="F:ligase activity"/>
    <property type="evidence" value="ECO:0007669"/>
    <property type="project" value="UniProtKB-KW"/>
</dbReference>
<gene>
    <name evidence="5" type="ORF">M6B22_17345</name>
</gene>
<dbReference type="NCBIfam" id="NF005801">
    <property type="entry name" value="PRK07656.1"/>
    <property type="match status" value="1"/>
</dbReference>
<dbReference type="Proteomes" id="UP001164693">
    <property type="component" value="Chromosome"/>
</dbReference>
<organism evidence="5 6">
    <name type="scientific">Jatrophihabitans cynanchi</name>
    <dbReference type="NCBI Taxonomy" id="2944128"/>
    <lineage>
        <taxon>Bacteria</taxon>
        <taxon>Bacillati</taxon>
        <taxon>Actinomycetota</taxon>
        <taxon>Actinomycetes</taxon>
        <taxon>Jatrophihabitantales</taxon>
        <taxon>Jatrophihabitantaceae</taxon>
        <taxon>Jatrophihabitans</taxon>
    </lineage>
</organism>
<dbReference type="PROSITE" id="PS00455">
    <property type="entry name" value="AMP_BINDING"/>
    <property type="match status" value="1"/>
</dbReference>
<dbReference type="InterPro" id="IPR042099">
    <property type="entry name" value="ANL_N_sf"/>
</dbReference>
<name>A0ABY7JV92_9ACTN</name>